<accession>A0AAD5LY16</accession>
<feature type="compositionally biased region" description="Polar residues" evidence="1">
    <location>
        <begin position="65"/>
        <end position="80"/>
    </location>
</feature>
<dbReference type="AlphaFoldDB" id="A0AAD5LY16"/>
<proteinExistence type="predicted"/>
<dbReference type="Proteomes" id="UP001196413">
    <property type="component" value="Unassembled WGS sequence"/>
</dbReference>
<reference evidence="2" key="1">
    <citation type="submission" date="2021-06" db="EMBL/GenBank/DDBJ databases">
        <title>Parelaphostrongylus tenuis whole genome reference sequence.</title>
        <authorList>
            <person name="Garwood T.J."/>
            <person name="Larsen P.A."/>
            <person name="Fountain-Jones N.M."/>
            <person name="Garbe J.R."/>
            <person name="Macchietto M.G."/>
            <person name="Kania S.A."/>
            <person name="Gerhold R.W."/>
            <person name="Richards J.E."/>
            <person name="Wolf T.M."/>
        </authorList>
    </citation>
    <scope>NUCLEOTIDE SEQUENCE</scope>
    <source>
        <strain evidence="2">MNPRO001-30</strain>
        <tissue evidence="2">Meninges</tissue>
    </source>
</reference>
<evidence type="ECO:0000256" key="1">
    <source>
        <dbReference type="SAM" id="MobiDB-lite"/>
    </source>
</evidence>
<organism evidence="2 3">
    <name type="scientific">Parelaphostrongylus tenuis</name>
    <name type="common">Meningeal worm</name>
    <dbReference type="NCBI Taxonomy" id="148309"/>
    <lineage>
        <taxon>Eukaryota</taxon>
        <taxon>Metazoa</taxon>
        <taxon>Ecdysozoa</taxon>
        <taxon>Nematoda</taxon>
        <taxon>Chromadorea</taxon>
        <taxon>Rhabditida</taxon>
        <taxon>Rhabditina</taxon>
        <taxon>Rhabditomorpha</taxon>
        <taxon>Strongyloidea</taxon>
        <taxon>Metastrongylidae</taxon>
        <taxon>Parelaphostrongylus</taxon>
    </lineage>
</organism>
<dbReference type="EMBL" id="JAHQIW010000188">
    <property type="protein sequence ID" value="KAJ1346533.1"/>
    <property type="molecule type" value="Genomic_DNA"/>
</dbReference>
<protein>
    <submittedName>
        <fullName evidence="2">Uncharacterized protein</fullName>
    </submittedName>
</protein>
<name>A0AAD5LY16_PARTN</name>
<evidence type="ECO:0000313" key="3">
    <source>
        <dbReference type="Proteomes" id="UP001196413"/>
    </source>
</evidence>
<gene>
    <name evidence="2" type="ORF">KIN20_001344</name>
</gene>
<comment type="caution">
    <text evidence="2">The sequence shown here is derived from an EMBL/GenBank/DDBJ whole genome shotgun (WGS) entry which is preliminary data.</text>
</comment>
<sequence length="80" mass="8864">MSEHYPYHIFLSSVAKLFLVFQANPSDSTPLTEPASSVSPSLHVDDPTYFEVNSFKPETAEKSLDSLTNANEQPSESVMK</sequence>
<feature type="region of interest" description="Disordered" evidence="1">
    <location>
        <begin position="61"/>
        <end position="80"/>
    </location>
</feature>
<evidence type="ECO:0000313" key="2">
    <source>
        <dbReference type="EMBL" id="KAJ1346533.1"/>
    </source>
</evidence>
<keyword evidence="3" id="KW-1185">Reference proteome</keyword>